<feature type="region of interest" description="Disordered" evidence="11">
    <location>
        <begin position="141"/>
        <end position="165"/>
    </location>
</feature>
<dbReference type="EMBL" id="JBHSNW010000011">
    <property type="protein sequence ID" value="MFC5818050.1"/>
    <property type="molecule type" value="Genomic_DNA"/>
</dbReference>
<keyword evidence="6 9" id="KW-1133">Transmembrane helix</keyword>
<comment type="caution">
    <text evidence="9">Lacks conserved residue(s) required for the propagation of feature annotation.</text>
</comment>
<feature type="transmembrane region" description="Helical" evidence="9">
    <location>
        <begin position="458"/>
        <end position="477"/>
    </location>
</feature>
<sequence length="752" mass="79196">MSRAPLWRALAAFAVIATSLVLALTMAPRLGLDLRGGTQLVFETRDSPTMKADSEATDRALDVLRRRADALGVVDPTLVRSGEQRIIVELPGVLDPEQAAEVIGKTAQLSFHAVKGVAQEGEKAEKGEIVVADESGQRLRLGPPVISGDGVSDANERSDPQQGPGWWVSVQFRDAAAWQKLTGEVACFEAGDPRRRLAILLDNEIISSPQLDPSIACRAGIPGGGTDITGDFTLEEARELGVLIKGGALPVPMELVEQRTVGPTLGADAIEASAKAGVVGLLLTTLFIVVIYRMVGLAAALALACYGLISYAALVAMGATLTLPGLAGFVLAIGMAVDANVLVFERAREEYAGAPKRGLRHALDRGFKMAWSAIADSNITTLIAAGLLFWLASGPVKGFGVTLGIGVLASLVSAMLITRVFTSLIIDRMGPRVSGLGSVGRVRTWLTKRDPQVMAHKTLWLGMAVVVTVVSLAGLFARGLNFGVEFTGGRLVEFSTSTPITADTARQAVADAGFPNAVVQASGPDVSVRAGELEIAEVNRIQEALGEVGGEVNKSRDEFIGPSLGEELRRNALIALGVAIAAQLAYLAYRFRWTFGTAAVSALVVDVSVVIGLFAWLGKPIDGVFLAAMLTVVGYSVNDKVVVFDRVRELWALNRKEPLAKAVNGAILQTLPRTINTGLGALFILMALAVFGGDSLRDFAIALVTGIVVGTLSSSFVAGPLAITLDRFDKKPPPEPPQPRVKRAREGSGAVL</sequence>
<evidence type="ECO:0000256" key="10">
    <source>
        <dbReference type="HAMAP-Rule" id="MF_01464"/>
    </source>
</evidence>
<keyword evidence="3 9" id="KW-1003">Cell membrane</keyword>
<dbReference type="Pfam" id="PF02355">
    <property type="entry name" value="SecD_SecF_C"/>
    <property type="match status" value="2"/>
</dbReference>
<dbReference type="HAMAP" id="MF_01463_B">
    <property type="entry name" value="SecD_B"/>
    <property type="match status" value="1"/>
</dbReference>
<comment type="subunit">
    <text evidence="10">Forms a complex with SecD. Part of the essential Sec protein translocation apparatus which comprises SecA, SecYEG and auxiliary proteins SecDF. Other proteins may also be involved.</text>
</comment>
<dbReference type="NCBIfam" id="NF009583">
    <property type="entry name" value="PRK13024.1-3"/>
    <property type="match status" value="1"/>
</dbReference>
<feature type="transmembrane region" description="Helical" evidence="9">
    <location>
        <begin position="699"/>
        <end position="723"/>
    </location>
</feature>
<accession>A0ABW1BZP0</accession>
<evidence type="ECO:0000313" key="15">
    <source>
        <dbReference type="EMBL" id="MFC5818050.1"/>
    </source>
</evidence>
<evidence type="ECO:0000313" key="16">
    <source>
        <dbReference type="Proteomes" id="UP001596096"/>
    </source>
</evidence>
<feature type="domain" description="Protein translocase subunit SecDF P1" evidence="13">
    <location>
        <begin position="58"/>
        <end position="115"/>
    </location>
</feature>
<keyword evidence="7 9" id="KW-0811">Translocation</keyword>
<evidence type="ECO:0000256" key="8">
    <source>
        <dbReference type="ARBA" id="ARBA00023136"/>
    </source>
</evidence>
<dbReference type="PANTHER" id="PTHR30081:SF1">
    <property type="entry name" value="PROTEIN TRANSLOCASE SUBUNIT SECD"/>
    <property type="match status" value="1"/>
</dbReference>
<keyword evidence="5 9" id="KW-0653">Protein transport</keyword>
<comment type="subcellular location">
    <subcellularLocation>
        <location evidence="1 9">Cell membrane</location>
        <topology evidence="1 9">Multi-pass membrane protein</topology>
    </subcellularLocation>
</comment>
<feature type="domain" description="Protein export membrane protein SecD/SecF C-terminal" evidence="12">
    <location>
        <begin position="254"/>
        <end position="420"/>
    </location>
</feature>
<evidence type="ECO:0000256" key="11">
    <source>
        <dbReference type="SAM" id="MobiDB-lite"/>
    </source>
</evidence>
<dbReference type="HAMAP" id="MF_01464_B">
    <property type="entry name" value="SecF_B"/>
    <property type="match status" value="1"/>
</dbReference>
<keyword evidence="4 9" id="KW-0812">Transmembrane</keyword>
<dbReference type="Pfam" id="PF07549">
    <property type="entry name" value="Sec_GG"/>
    <property type="match status" value="2"/>
</dbReference>
<keyword evidence="16" id="KW-1185">Reference proteome</keyword>
<feature type="domain" description="SecDF P1 head subdomain" evidence="14">
    <location>
        <begin position="133"/>
        <end position="251"/>
    </location>
</feature>
<reference evidence="16" key="1">
    <citation type="journal article" date="2019" name="Int. J. Syst. Evol. Microbiol.">
        <title>The Global Catalogue of Microorganisms (GCM) 10K type strain sequencing project: providing services to taxonomists for standard genome sequencing and annotation.</title>
        <authorList>
            <consortium name="The Broad Institute Genomics Platform"/>
            <consortium name="The Broad Institute Genome Sequencing Center for Infectious Disease"/>
            <person name="Wu L."/>
            <person name="Ma J."/>
        </authorList>
    </citation>
    <scope>NUCLEOTIDE SEQUENCE [LARGE SCALE GENOMIC DNA]</scope>
    <source>
        <strain evidence="16">CGMCC 4.7106</strain>
    </source>
</reference>
<protein>
    <recommendedName>
        <fullName evidence="9 10">Multifunctional fusion protein</fullName>
    </recommendedName>
    <domain>
        <recommendedName>
            <fullName evidence="9">Protein translocase subunit SecD</fullName>
        </recommendedName>
    </domain>
    <domain>
        <recommendedName>
            <fullName evidence="10">Protein-export membrane protein SecF</fullName>
        </recommendedName>
    </domain>
</protein>
<dbReference type="RefSeq" id="WP_219546648.1">
    <property type="nucleotide sequence ID" value="NZ_JAHKRN010000026.1"/>
</dbReference>
<dbReference type="InterPro" id="IPR048634">
    <property type="entry name" value="SecD_SecF_C"/>
</dbReference>
<evidence type="ECO:0000256" key="4">
    <source>
        <dbReference type="ARBA" id="ARBA00022692"/>
    </source>
</evidence>
<comment type="subunit">
    <text evidence="9">Forms a complex with SecF. Part of the essential Sec protein translocation apparatus which comprises SecA, SecYEG and auxiliary proteins SecDF. Other proteins may also be involved.</text>
</comment>
<feature type="transmembrane region" description="Helical" evidence="9">
    <location>
        <begin position="299"/>
        <end position="319"/>
    </location>
</feature>
<dbReference type="InterPro" id="IPR054384">
    <property type="entry name" value="SecDF_P1_head"/>
</dbReference>
<feature type="region of interest" description="Disordered" evidence="11">
    <location>
        <begin position="728"/>
        <end position="752"/>
    </location>
</feature>
<evidence type="ECO:0000256" key="1">
    <source>
        <dbReference type="ARBA" id="ARBA00004651"/>
    </source>
</evidence>
<gene>
    <name evidence="9 15" type="primary">secD</name>
    <name evidence="10" type="synonym">secF</name>
    <name evidence="15" type="ORF">ACFPUY_23350</name>
</gene>
<evidence type="ECO:0000259" key="14">
    <source>
        <dbReference type="Pfam" id="PF22599"/>
    </source>
</evidence>
<organism evidence="15 16">
    <name type="scientific">Nonomuraea harbinensis</name>
    <dbReference type="NCBI Taxonomy" id="1286938"/>
    <lineage>
        <taxon>Bacteria</taxon>
        <taxon>Bacillati</taxon>
        <taxon>Actinomycetota</taxon>
        <taxon>Actinomycetes</taxon>
        <taxon>Streptosporangiales</taxon>
        <taxon>Streptosporangiaceae</taxon>
        <taxon>Nonomuraea</taxon>
    </lineage>
</organism>
<dbReference type="PANTHER" id="PTHR30081">
    <property type="entry name" value="PROTEIN-EXPORT MEMBRANE PROTEIN SEC"/>
    <property type="match status" value="1"/>
</dbReference>
<dbReference type="InterPro" id="IPR055344">
    <property type="entry name" value="SecD_SecF_C_bact"/>
</dbReference>
<dbReference type="InterPro" id="IPR005791">
    <property type="entry name" value="SecD"/>
</dbReference>
<evidence type="ECO:0000256" key="6">
    <source>
        <dbReference type="ARBA" id="ARBA00022989"/>
    </source>
</evidence>
<dbReference type="InterPro" id="IPR022813">
    <property type="entry name" value="SecD/SecF_arch_bac"/>
</dbReference>
<comment type="similarity">
    <text evidence="9">Belongs to the SecD/SecF family. SecD subfamily.</text>
</comment>
<keyword evidence="8 9" id="KW-0472">Membrane</keyword>
<evidence type="ECO:0000259" key="12">
    <source>
        <dbReference type="Pfam" id="PF02355"/>
    </source>
</evidence>
<name>A0ABW1BZP0_9ACTN</name>
<feature type="transmembrane region" description="Helical" evidence="9">
    <location>
        <begin position="398"/>
        <end position="422"/>
    </location>
</feature>
<feature type="domain" description="Protein export membrane protein SecD/SecF C-terminal" evidence="12">
    <location>
        <begin position="542"/>
        <end position="725"/>
    </location>
</feature>
<dbReference type="InterPro" id="IPR022646">
    <property type="entry name" value="SecD/SecF_CS"/>
</dbReference>
<dbReference type="NCBIfam" id="TIGR00966">
    <property type="entry name" value="transloc_SecF"/>
    <property type="match status" value="1"/>
</dbReference>
<evidence type="ECO:0000256" key="3">
    <source>
        <dbReference type="ARBA" id="ARBA00022475"/>
    </source>
</evidence>
<dbReference type="Pfam" id="PF21760">
    <property type="entry name" value="SecD_1st"/>
    <property type="match status" value="1"/>
</dbReference>
<evidence type="ECO:0000256" key="7">
    <source>
        <dbReference type="ARBA" id="ARBA00023010"/>
    </source>
</evidence>
<feature type="transmembrane region" description="Helical" evidence="9">
    <location>
        <begin position="325"/>
        <end position="345"/>
    </location>
</feature>
<keyword evidence="2 9" id="KW-0813">Transport</keyword>
<feature type="transmembrane region" description="Helical" evidence="9">
    <location>
        <begin position="272"/>
        <end position="292"/>
    </location>
</feature>
<evidence type="ECO:0000256" key="9">
    <source>
        <dbReference type="HAMAP-Rule" id="MF_01463"/>
    </source>
</evidence>
<dbReference type="Proteomes" id="UP001596096">
    <property type="component" value="Unassembled WGS sequence"/>
</dbReference>
<comment type="similarity">
    <text evidence="10">Belongs to the SecD/SecF family. SecF subfamily.</text>
</comment>
<evidence type="ECO:0000256" key="5">
    <source>
        <dbReference type="ARBA" id="ARBA00022927"/>
    </source>
</evidence>
<feature type="transmembrane region" description="Helical" evidence="9">
    <location>
        <begin position="366"/>
        <end position="392"/>
    </location>
</feature>
<dbReference type="InterPro" id="IPR005665">
    <property type="entry name" value="SecF_bac"/>
</dbReference>
<dbReference type="NCBIfam" id="TIGR00916">
    <property type="entry name" value="2A0604s01"/>
    <property type="match status" value="1"/>
</dbReference>
<feature type="transmembrane region" description="Helical" evidence="9">
    <location>
        <begin position="572"/>
        <end position="589"/>
    </location>
</feature>
<evidence type="ECO:0000256" key="2">
    <source>
        <dbReference type="ARBA" id="ARBA00022448"/>
    </source>
</evidence>
<dbReference type="Pfam" id="PF22599">
    <property type="entry name" value="SecDF_P1_head"/>
    <property type="match status" value="1"/>
</dbReference>
<comment type="caution">
    <text evidence="15">The sequence shown here is derived from an EMBL/GenBank/DDBJ whole genome shotgun (WGS) entry which is preliminary data.</text>
</comment>
<dbReference type="NCBIfam" id="TIGR01129">
    <property type="entry name" value="secD"/>
    <property type="match status" value="1"/>
</dbReference>
<evidence type="ECO:0000259" key="13">
    <source>
        <dbReference type="Pfam" id="PF21760"/>
    </source>
</evidence>
<dbReference type="InterPro" id="IPR048631">
    <property type="entry name" value="SecD_1st"/>
</dbReference>
<feature type="transmembrane region" description="Helical" evidence="9">
    <location>
        <begin position="596"/>
        <end position="617"/>
    </location>
</feature>
<proteinExistence type="inferred from homology"/>
<feature type="transmembrane region" description="Helical" evidence="9">
    <location>
        <begin position="675"/>
        <end position="693"/>
    </location>
</feature>
<comment type="function">
    <text evidence="9">Part of the Sec protein translocase complex. Interacts with the SecYEG preprotein conducting channel. SecDF uses the proton motive force (PMF) to complete protein translocation after the ATP-dependent function of SecA.</text>
</comment>